<dbReference type="Proteomes" id="UP000268372">
    <property type="component" value="Unassembled WGS sequence"/>
</dbReference>
<protein>
    <submittedName>
        <fullName evidence="3">Type II toxin-antitoxin system RelE/ParE family toxin</fullName>
    </submittedName>
</protein>
<dbReference type="Pfam" id="PF05016">
    <property type="entry name" value="ParE_toxin"/>
    <property type="match status" value="1"/>
</dbReference>
<sequence length="102" mass="12348">MVKRRIVWTKSAHLERIEILNYWFNKTKSKPYSKKLNKLFSETIKLLCTHPEIGRITKDNSIRITIVRDYLIFYAFTTTELIILSVWDTRRDEKDTEFDYIS</sequence>
<dbReference type="Gene3D" id="3.30.2310.20">
    <property type="entry name" value="RelE-like"/>
    <property type="match status" value="1"/>
</dbReference>
<dbReference type="InterPro" id="IPR035093">
    <property type="entry name" value="RelE/ParE_toxin_dom_sf"/>
</dbReference>
<dbReference type="RefSeq" id="WP_124898638.1">
    <property type="nucleotide sequence ID" value="NZ_RQTJ01000005.1"/>
</dbReference>
<evidence type="ECO:0000256" key="1">
    <source>
        <dbReference type="ARBA" id="ARBA00022649"/>
    </source>
</evidence>
<comment type="caution">
    <text evidence="3">The sequence shown here is derived from an EMBL/GenBank/DDBJ whole genome shotgun (WGS) entry which is preliminary data.</text>
</comment>
<reference evidence="3 4" key="1">
    <citation type="submission" date="2018-11" db="EMBL/GenBank/DDBJ databases">
        <title>Flavobacterium sp. nov., YIM 102796 draft genome.</title>
        <authorList>
            <person name="Li G."/>
            <person name="Jiang Y."/>
        </authorList>
    </citation>
    <scope>NUCLEOTIDE SEQUENCE [LARGE SCALE GENOMIC DNA]</scope>
    <source>
        <strain evidence="3 4">YIM 102796</strain>
    </source>
</reference>
<dbReference type="OrthoDB" id="1098070at2"/>
<evidence type="ECO:0000256" key="2">
    <source>
        <dbReference type="SAM" id="Phobius"/>
    </source>
</evidence>
<proteinExistence type="predicted"/>
<gene>
    <name evidence="3" type="ORF">EG242_04110</name>
</gene>
<keyword evidence="2" id="KW-1133">Transmembrane helix</keyword>
<evidence type="ECO:0000313" key="4">
    <source>
        <dbReference type="Proteomes" id="UP000268372"/>
    </source>
</evidence>
<keyword evidence="4" id="KW-1185">Reference proteome</keyword>
<feature type="transmembrane region" description="Helical" evidence="2">
    <location>
        <begin position="70"/>
        <end position="87"/>
    </location>
</feature>
<accession>A0A3P1B4L2</accession>
<evidence type="ECO:0000313" key="3">
    <source>
        <dbReference type="EMBL" id="RRA96077.1"/>
    </source>
</evidence>
<organism evidence="3 4">
    <name type="scientific">Paenimyroides viscosum</name>
    <dbReference type="NCBI Taxonomy" id="2488729"/>
    <lineage>
        <taxon>Bacteria</taxon>
        <taxon>Pseudomonadati</taxon>
        <taxon>Bacteroidota</taxon>
        <taxon>Flavobacteriia</taxon>
        <taxon>Flavobacteriales</taxon>
        <taxon>Flavobacteriaceae</taxon>
        <taxon>Paenimyroides</taxon>
    </lineage>
</organism>
<keyword evidence="2" id="KW-0812">Transmembrane</keyword>
<dbReference type="AlphaFoldDB" id="A0A3P1B4L2"/>
<keyword evidence="2" id="KW-0472">Membrane</keyword>
<name>A0A3P1B4L2_9FLAO</name>
<dbReference type="EMBL" id="RQTJ01000005">
    <property type="protein sequence ID" value="RRA96077.1"/>
    <property type="molecule type" value="Genomic_DNA"/>
</dbReference>
<dbReference type="InterPro" id="IPR007712">
    <property type="entry name" value="RelE/ParE_toxin"/>
</dbReference>
<keyword evidence="1" id="KW-1277">Toxin-antitoxin system</keyword>